<organism evidence="2 3">
    <name type="scientific">Paucilactobacillus suebicus DSM 5007 = KCTC 3549</name>
    <dbReference type="NCBI Taxonomy" id="1423807"/>
    <lineage>
        <taxon>Bacteria</taxon>
        <taxon>Bacillati</taxon>
        <taxon>Bacillota</taxon>
        <taxon>Bacilli</taxon>
        <taxon>Lactobacillales</taxon>
        <taxon>Lactobacillaceae</taxon>
        <taxon>Paucilactobacillus</taxon>
    </lineage>
</organism>
<sequence length="264" mass="30224">MDQPDNRALARLIVSIGSMNDYGSSLLQTKQALDEKSDSPLNDNRDDKAIFNDAIAGIKAIKKIGFSTDGIIAINKEFKSDSIEEPDWPGHLRNAYYNEDDRITVQTRRTQDPERMYHPKDVISRNDIDNIVDTYNNSSKQEYDDWKIFASLSKLQPFQDGNKRTALIAANAAGNRFENSDFLVLPFNDFDREKFMADLMRYYDSNSDVEEDTALKLMIEDLPSPSLRRSELHKSIADETEEKDNAVDNLKTVNVKSIFHRNDD</sequence>
<evidence type="ECO:0000313" key="2">
    <source>
        <dbReference type="EMBL" id="KRM12010.1"/>
    </source>
</evidence>
<dbReference type="PROSITE" id="PS51459">
    <property type="entry name" value="FIDO"/>
    <property type="match status" value="1"/>
</dbReference>
<protein>
    <recommendedName>
        <fullName evidence="1">Fido domain-containing protein</fullName>
    </recommendedName>
</protein>
<dbReference type="Gene3D" id="1.10.3290.10">
    <property type="entry name" value="Fido-like domain"/>
    <property type="match status" value="1"/>
</dbReference>
<evidence type="ECO:0000259" key="1">
    <source>
        <dbReference type="PROSITE" id="PS51459"/>
    </source>
</evidence>
<name>A0A0R1W2W1_9LACO</name>
<keyword evidence="3" id="KW-1185">Reference proteome</keyword>
<accession>A0A0R1W2W1</accession>
<dbReference type="InterPro" id="IPR036597">
    <property type="entry name" value="Fido-like_dom_sf"/>
</dbReference>
<dbReference type="AlphaFoldDB" id="A0A0R1W2W1"/>
<gene>
    <name evidence="2" type="ORF">FD16_GL000379</name>
</gene>
<evidence type="ECO:0000313" key="3">
    <source>
        <dbReference type="Proteomes" id="UP000051820"/>
    </source>
</evidence>
<dbReference type="RefSeq" id="WP_010621175.1">
    <property type="nucleotide sequence ID" value="NZ_AZGF01000012.1"/>
</dbReference>
<proteinExistence type="predicted"/>
<comment type="caution">
    <text evidence="2">The sequence shown here is derived from an EMBL/GenBank/DDBJ whole genome shotgun (WGS) entry which is preliminary data.</text>
</comment>
<dbReference type="STRING" id="1423807.FD16_GL000379"/>
<dbReference type="InterPro" id="IPR003812">
    <property type="entry name" value="Fido"/>
</dbReference>
<dbReference type="EMBL" id="AZGF01000012">
    <property type="protein sequence ID" value="KRM12010.1"/>
    <property type="molecule type" value="Genomic_DNA"/>
</dbReference>
<reference evidence="2 3" key="1">
    <citation type="journal article" date="2015" name="Genome Announc.">
        <title>Expanding the biotechnology potential of lactobacilli through comparative genomics of 213 strains and associated genera.</title>
        <authorList>
            <person name="Sun Z."/>
            <person name="Harris H.M."/>
            <person name="McCann A."/>
            <person name="Guo C."/>
            <person name="Argimon S."/>
            <person name="Zhang W."/>
            <person name="Yang X."/>
            <person name="Jeffery I.B."/>
            <person name="Cooney J.C."/>
            <person name="Kagawa T.F."/>
            <person name="Liu W."/>
            <person name="Song Y."/>
            <person name="Salvetti E."/>
            <person name="Wrobel A."/>
            <person name="Rasinkangas P."/>
            <person name="Parkhill J."/>
            <person name="Rea M.C."/>
            <person name="O'Sullivan O."/>
            <person name="Ritari J."/>
            <person name="Douillard F.P."/>
            <person name="Paul Ross R."/>
            <person name="Yang R."/>
            <person name="Briner A.E."/>
            <person name="Felis G.E."/>
            <person name="de Vos W.M."/>
            <person name="Barrangou R."/>
            <person name="Klaenhammer T.R."/>
            <person name="Caufield P.W."/>
            <person name="Cui Y."/>
            <person name="Zhang H."/>
            <person name="O'Toole P.W."/>
        </authorList>
    </citation>
    <scope>NUCLEOTIDE SEQUENCE [LARGE SCALE GENOMIC DNA]</scope>
    <source>
        <strain evidence="2 3">DSM 5007</strain>
    </source>
</reference>
<dbReference type="PATRIC" id="fig|1423807.3.peg.384"/>
<dbReference type="eggNOG" id="COG3177">
    <property type="taxonomic scope" value="Bacteria"/>
</dbReference>
<feature type="domain" description="Fido" evidence="1">
    <location>
        <begin position="66"/>
        <end position="220"/>
    </location>
</feature>
<dbReference type="SUPFAM" id="SSF140931">
    <property type="entry name" value="Fic-like"/>
    <property type="match status" value="1"/>
</dbReference>
<dbReference type="Proteomes" id="UP000051820">
    <property type="component" value="Unassembled WGS sequence"/>
</dbReference>
<dbReference type="OrthoDB" id="9807853at2"/>